<dbReference type="Proteomes" id="UP000000589">
    <property type="component" value="Chromosome 7"/>
</dbReference>
<evidence type="ECO:0000313" key="3">
    <source>
        <dbReference type="MGI" id="MGI:107188"/>
    </source>
</evidence>
<feature type="compositionally biased region" description="Basic residues" evidence="1">
    <location>
        <begin position="39"/>
        <end position="52"/>
    </location>
</feature>
<evidence type="ECO:0000256" key="1">
    <source>
        <dbReference type="SAM" id="MobiDB-lite"/>
    </source>
</evidence>
<organism evidence="2 4">
    <name type="scientific">Mus musculus</name>
    <name type="common">Mouse</name>
    <dbReference type="NCBI Taxonomy" id="10090"/>
    <lineage>
        <taxon>Eukaryota</taxon>
        <taxon>Metazoa</taxon>
        <taxon>Chordata</taxon>
        <taxon>Craniata</taxon>
        <taxon>Vertebrata</taxon>
        <taxon>Euteleostomi</taxon>
        <taxon>Mammalia</taxon>
        <taxon>Eutheria</taxon>
        <taxon>Euarchontoglires</taxon>
        <taxon>Glires</taxon>
        <taxon>Rodentia</taxon>
        <taxon>Myomorpha</taxon>
        <taxon>Muroidea</taxon>
        <taxon>Muridae</taxon>
        <taxon>Murinae</taxon>
        <taxon>Mus</taxon>
        <taxon>Mus</taxon>
    </lineage>
</organism>
<dbReference type="ExpressionAtlas" id="A0A140LID9">
    <property type="expression patterns" value="baseline and differential"/>
</dbReference>
<accession>A0A140LID9</accession>
<dbReference type="Bgee" id="ENSMUSG00000015709">
    <property type="expression patterns" value="Expressed in retrosplenial region and 228 other cell types or tissues"/>
</dbReference>
<name>A0A140LID9_MOUSE</name>
<protein>
    <submittedName>
        <fullName evidence="2">Aryl hydrocarbon receptor nuclear translocator 2</fullName>
    </submittedName>
</protein>
<feature type="region of interest" description="Disordered" evidence="1">
    <location>
        <begin position="29"/>
        <end position="52"/>
    </location>
</feature>
<feature type="non-terminal residue" evidence="2">
    <location>
        <position position="1"/>
    </location>
</feature>
<dbReference type="GeneTree" id="ENSGT00940000158198"/>
<dbReference type="Antibodypedia" id="3911">
    <property type="antibodies" value="291 antibodies from 32 providers"/>
</dbReference>
<reference evidence="2 4" key="2">
    <citation type="journal article" date="2011" name="PLoS Biol.">
        <title>Modernizing reference genome assemblies.</title>
        <authorList>
            <person name="Church D.M."/>
            <person name="Schneider V.A."/>
            <person name="Graves T."/>
            <person name="Auger K."/>
            <person name="Cunningham F."/>
            <person name="Bouk N."/>
            <person name="Chen H.C."/>
            <person name="Agarwala R."/>
            <person name="McLaren W.M."/>
            <person name="Ritchie G.R."/>
            <person name="Albracht D."/>
            <person name="Kremitzki M."/>
            <person name="Rock S."/>
            <person name="Kotkiewicz H."/>
            <person name="Kremitzki C."/>
            <person name="Wollam A."/>
            <person name="Trani L."/>
            <person name="Fulton L."/>
            <person name="Fulton R."/>
            <person name="Matthews L."/>
            <person name="Whitehead S."/>
            <person name="Chow W."/>
            <person name="Torrance J."/>
            <person name="Dunn M."/>
            <person name="Harden G."/>
            <person name="Threadgold G."/>
            <person name="Wood J."/>
            <person name="Collins J."/>
            <person name="Heath P."/>
            <person name="Griffiths G."/>
            <person name="Pelan S."/>
            <person name="Grafham D."/>
            <person name="Eichler E.E."/>
            <person name="Weinstock G."/>
            <person name="Mardis E.R."/>
            <person name="Wilson R.K."/>
            <person name="Howe K."/>
            <person name="Flicek P."/>
            <person name="Hubbard T."/>
        </authorList>
    </citation>
    <scope>NUCLEOTIDE SEQUENCE [LARGE SCALE GENOMIC DNA]</scope>
    <source>
        <strain evidence="2 4">C57BL/6J</strain>
    </source>
</reference>
<dbReference type="Ensembl" id="ENSMUST00000208204.2">
    <property type="protein sequence ID" value="ENSMUSP00000146781.2"/>
    <property type="gene ID" value="ENSMUSG00000015709.10"/>
</dbReference>
<reference evidence="2 4" key="1">
    <citation type="journal article" date="2009" name="PLoS Biol.">
        <title>Lineage-specific biology revealed by a finished genome assembly of the mouse.</title>
        <authorList>
            <consortium name="Mouse Genome Sequencing Consortium"/>
            <person name="Church D.M."/>
            <person name="Goodstadt L."/>
            <person name="Hillier L.W."/>
            <person name="Zody M.C."/>
            <person name="Goldstein S."/>
            <person name="She X."/>
            <person name="Bult C.J."/>
            <person name="Agarwala R."/>
            <person name="Cherry J.L."/>
            <person name="DiCuccio M."/>
            <person name="Hlavina W."/>
            <person name="Kapustin Y."/>
            <person name="Meric P."/>
            <person name="Maglott D."/>
            <person name="Birtle Z."/>
            <person name="Marques A.C."/>
            <person name="Graves T."/>
            <person name="Zhou S."/>
            <person name="Teague B."/>
            <person name="Potamousis K."/>
            <person name="Churas C."/>
            <person name="Place M."/>
            <person name="Herschleb J."/>
            <person name="Runnheim R."/>
            <person name="Forrest D."/>
            <person name="Amos-Landgraf J."/>
            <person name="Schwartz D.C."/>
            <person name="Cheng Z."/>
            <person name="Lindblad-Toh K."/>
            <person name="Eichler E.E."/>
            <person name="Ponting C.P."/>
        </authorList>
    </citation>
    <scope>NUCLEOTIDE SEQUENCE [LARGE SCALE GENOMIC DNA]</scope>
    <source>
        <strain evidence="2 4">C57BL/6J</strain>
    </source>
</reference>
<dbReference type="VEuPathDB" id="HostDB:ENSMUSG00000015709"/>
<keyword evidence="4" id="KW-1185">Reference proteome</keyword>
<evidence type="ECO:0000313" key="2">
    <source>
        <dbReference type="Ensembl" id="ENSMUSP00000146781.2"/>
    </source>
</evidence>
<dbReference type="AlphaFoldDB" id="A0A140LID9"/>
<dbReference type="SMR" id="A0A140LID9"/>
<dbReference type="AGR" id="MGI:107188"/>
<reference evidence="2" key="4">
    <citation type="submission" date="2025-09" db="UniProtKB">
        <authorList>
            <consortium name="Ensembl"/>
        </authorList>
    </citation>
    <scope>IDENTIFICATION</scope>
    <source>
        <strain evidence="2">C57BL/6J</strain>
    </source>
</reference>
<sequence length="52" mass="5571">GNPGRRQPSGDGVRHTRICGLACCPHGSHRTGENGRGHACPRRKASIRNGLR</sequence>
<reference evidence="2" key="3">
    <citation type="submission" date="2025-08" db="UniProtKB">
        <authorList>
            <consortium name="Ensembl"/>
        </authorList>
    </citation>
    <scope>IDENTIFICATION</scope>
    <source>
        <strain evidence="2">C57BL/6J</strain>
    </source>
</reference>
<gene>
    <name evidence="2 3" type="primary">Arnt2</name>
</gene>
<dbReference type="MGI" id="MGI:107188">
    <property type="gene designation" value="Arnt2"/>
</dbReference>
<proteinExistence type="predicted"/>
<evidence type="ECO:0000313" key="4">
    <source>
        <dbReference type="Proteomes" id="UP000000589"/>
    </source>
</evidence>